<gene>
    <name evidence="1" type="ORF">BpHYR1_002146</name>
</gene>
<comment type="caution">
    <text evidence="1">The sequence shown here is derived from an EMBL/GenBank/DDBJ whole genome shotgun (WGS) entry which is preliminary data.</text>
</comment>
<accession>A0A3M7Q9S6</accession>
<keyword evidence="2" id="KW-1185">Reference proteome</keyword>
<reference evidence="1 2" key="1">
    <citation type="journal article" date="2018" name="Sci. Rep.">
        <title>Genomic signatures of local adaptation to the degree of environmental predictability in rotifers.</title>
        <authorList>
            <person name="Franch-Gras L."/>
            <person name="Hahn C."/>
            <person name="Garcia-Roger E.M."/>
            <person name="Carmona M.J."/>
            <person name="Serra M."/>
            <person name="Gomez A."/>
        </authorList>
    </citation>
    <scope>NUCLEOTIDE SEQUENCE [LARGE SCALE GENOMIC DNA]</scope>
    <source>
        <strain evidence="1">HYR1</strain>
    </source>
</reference>
<keyword evidence="1" id="KW-0675">Receptor</keyword>
<proteinExistence type="predicted"/>
<name>A0A3M7Q9S6_BRAPC</name>
<dbReference type="EMBL" id="REGN01006839">
    <property type="protein sequence ID" value="RNA08150.1"/>
    <property type="molecule type" value="Genomic_DNA"/>
</dbReference>
<dbReference type="AlphaFoldDB" id="A0A3M7Q9S6"/>
<sequence>MIILFHDVSSNGKVYAEKNDQIHSQSIPNLIRAQDTDDDDCFSEKDNCLSNHVPNAQIQRKIFKLKSENMSEFSEFCKKRNELETKIYMRTEKKAINRSGYSIYQSYINFVNSVEYKLGKP</sequence>
<organism evidence="1 2">
    <name type="scientific">Brachionus plicatilis</name>
    <name type="common">Marine rotifer</name>
    <name type="synonym">Brachionus muelleri</name>
    <dbReference type="NCBI Taxonomy" id="10195"/>
    <lineage>
        <taxon>Eukaryota</taxon>
        <taxon>Metazoa</taxon>
        <taxon>Spiralia</taxon>
        <taxon>Gnathifera</taxon>
        <taxon>Rotifera</taxon>
        <taxon>Eurotatoria</taxon>
        <taxon>Monogononta</taxon>
        <taxon>Pseudotrocha</taxon>
        <taxon>Ploima</taxon>
        <taxon>Brachionidae</taxon>
        <taxon>Brachionus</taxon>
    </lineage>
</organism>
<evidence type="ECO:0000313" key="1">
    <source>
        <dbReference type="EMBL" id="RNA08150.1"/>
    </source>
</evidence>
<protein>
    <submittedName>
        <fullName evidence="1">NMDA receptor</fullName>
    </submittedName>
</protein>
<evidence type="ECO:0000313" key="2">
    <source>
        <dbReference type="Proteomes" id="UP000276133"/>
    </source>
</evidence>
<dbReference type="Proteomes" id="UP000276133">
    <property type="component" value="Unassembled WGS sequence"/>
</dbReference>